<dbReference type="Proteomes" id="UP000267945">
    <property type="component" value="Chromosome"/>
</dbReference>
<dbReference type="EMBL" id="CP019581">
    <property type="protein sequence ID" value="AZK91372.1"/>
    <property type="molecule type" value="Genomic_DNA"/>
</dbReference>
<gene>
    <name evidence="3" type="ORF">LH5_01130</name>
</gene>
<name>A0A3S8SC60_LACHE</name>
<keyword evidence="2" id="KW-0812">Transmembrane</keyword>
<dbReference type="AlphaFoldDB" id="A0A3S8SC60"/>
<keyword evidence="2" id="KW-1133">Transmembrane helix</keyword>
<proteinExistence type="predicted"/>
<reference evidence="3 4" key="1">
    <citation type="submission" date="2017-02" db="EMBL/GenBank/DDBJ databases">
        <title>Complete genome sequence of Lactobacillus helveticus.</title>
        <authorList>
            <person name="Kim J.F."/>
            <person name="Chung Y."/>
            <person name="Kwak M."/>
        </authorList>
    </citation>
    <scope>NUCLEOTIDE SEQUENCE [LARGE SCALE GENOMIC DNA]</scope>
    <source>
        <strain evidence="3 4">LH5</strain>
    </source>
</reference>
<evidence type="ECO:0000313" key="4">
    <source>
        <dbReference type="Proteomes" id="UP000267945"/>
    </source>
</evidence>
<keyword evidence="2" id="KW-0472">Membrane</keyword>
<protein>
    <submittedName>
        <fullName evidence="3">Uncharacterized protein</fullName>
    </submittedName>
</protein>
<feature type="transmembrane region" description="Helical" evidence="2">
    <location>
        <begin position="240"/>
        <end position="263"/>
    </location>
</feature>
<feature type="region of interest" description="Disordered" evidence="1">
    <location>
        <begin position="65"/>
        <end position="89"/>
    </location>
</feature>
<dbReference type="RefSeq" id="WP_014919346.1">
    <property type="nucleotide sequence ID" value="NZ_CP019581.1"/>
</dbReference>
<accession>A0A3S8SC60</accession>
<feature type="transmembrane region" description="Helical" evidence="2">
    <location>
        <begin position="275"/>
        <end position="298"/>
    </location>
</feature>
<feature type="transmembrane region" description="Helical" evidence="2">
    <location>
        <begin position="129"/>
        <end position="149"/>
    </location>
</feature>
<organism evidence="3 4">
    <name type="scientific">Lactobacillus helveticus</name>
    <name type="common">Lactobacillus suntoryeus</name>
    <dbReference type="NCBI Taxonomy" id="1587"/>
    <lineage>
        <taxon>Bacteria</taxon>
        <taxon>Bacillati</taxon>
        <taxon>Bacillota</taxon>
        <taxon>Bacilli</taxon>
        <taxon>Lactobacillales</taxon>
        <taxon>Lactobacillaceae</taxon>
        <taxon>Lactobacillus</taxon>
    </lineage>
</organism>
<feature type="compositionally biased region" description="Polar residues" evidence="1">
    <location>
        <begin position="80"/>
        <end position="89"/>
    </location>
</feature>
<dbReference type="Pfam" id="PF20214">
    <property type="entry name" value="DUF6574"/>
    <property type="match status" value="1"/>
</dbReference>
<evidence type="ECO:0000313" key="3">
    <source>
        <dbReference type="EMBL" id="AZK91372.1"/>
    </source>
</evidence>
<dbReference type="InterPro" id="IPR046481">
    <property type="entry name" value="DUF6574"/>
</dbReference>
<evidence type="ECO:0000256" key="1">
    <source>
        <dbReference type="SAM" id="MobiDB-lite"/>
    </source>
</evidence>
<dbReference type="GeneID" id="99757289"/>
<evidence type="ECO:0000256" key="2">
    <source>
        <dbReference type="SAM" id="Phobius"/>
    </source>
</evidence>
<feature type="transmembrane region" description="Helical" evidence="2">
    <location>
        <begin position="169"/>
        <end position="196"/>
    </location>
</feature>
<sequence>MPILEFRDYVVDDMKYIKNKNFRSKKDDIDLKPKVDVKLEADVNFCTNCGTDIRNVQVEVKQPVQEAAQENAMPTRKSQRVNSNQDQSQNASLGQDFAQSMRTFDVHNMWEWFVNSWKHPFAEQNADKWYGWITLLAEDILVGLGLFFGAQRATSSVLGSDIASSTSNFTFGMAIELIFFLLVAQVAWIGSAYLAYKVIYNKNKDFLQLTNHIVQTSNLSVIFIVIFLIFMILAGPSGVVMASLMLWLSAIFFGMVLTVVVLGDPNPVHDNFYGYLLFIVLQAITGVIIFMLISSMIIGQIGSSFLNLI</sequence>
<feature type="transmembrane region" description="Helical" evidence="2">
    <location>
        <begin position="217"/>
        <end position="234"/>
    </location>
</feature>